<feature type="domain" description="Tyr recombinase" evidence="5">
    <location>
        <begin position="148"/>
        <end position="358"/>
    </location>
</feature>
<organism evidence="7">
    <name type="scientific">Longilinea arvoryzae</name>
    <dbReference type="NCBI Taxonomy" id="360412"/>
    <lineage>
        <taxon>Bacteria</taxon>
        <taxon>Bacillati</taxon>
        <taxon>Chloroflexota</taxon>
        <taxon>Anaerolineae</taxon>
        <taxon>Anaerolineales</taxon>
        <taxon>Anaerolineaceae</taxon>
        <taxon>Longilinea</taxon>
    </lineage>
</organism>
<dbReference type="STRING" id="360412.LARV_03793"/>
<dbReference type="AlphaFoldDB" id="A0A0K8MXL1"/>
<dbReference type="GO" id="GO:0006310">
    <property type="term" value="P:DNA recombination"/>
    <property type="evidence" value="ECO:0007669"/>
    <property type="project" value="UniProtKB-KW"/>
</dbReference>
<reference evidence="7" key="1">
    <citation type="submission" date="2015-07" db="EMBL/GenBank/DDBJ databases">
        <title>Draft Genome Sequences of Anaerolinea thermolimosa IMO-1, Bellilinea caldifistulae GOMI-1, Leptolinea tardivitalis YMTK-2, Levilinea saccharolytica KIBI-1,Longilinea arvoryzae KOME-1, Previously Described as Members of the Anaerolineaceae (Chloroflexi).</title>
        <authorList>
            <person name="Sekiguchi Y."/>
            <person name="Ohashi A."/>
            <person name="Matsuura N."/>
            <person name="Tourlousse M.D."/>
        </authorList>
    </citation>
    <scope>NUCLEOTIDE SEQUENCE [LARGE SCALE GENOMIC DNA]</scope>
    <source>
        <strain evidence="7">KOME-1</strain>
    </source>
</reference>
<dbReference type="InterPro" id="IPR002104">
    <property type="entry name" value="Integrase_catalytic"/>
</dbReference>
<comment type="similarity">
    <text evidence="1">Belongs to the 'phage' integrase family.</text>
</comment>
<keyword evidence="2 4" id="KW-0238">DNA-binding</keyword>
<dbReference type="Gene3D" id="1.10.443.10">
    <property type="entry name" value="Intergrase catalytic core"/>
    <property type="match status" value="1"/>
</dbReference>
<evidence type="ECO:0000256" key="4">
    <source>
        <dbReference type="PROSITE-ProRule" id="PRU01248"/>
    </source>
</evidence>
<evidence type="ECO:0000259" key="5">
    <source>
        <dbReference type="PROSITE" id="PS51898"/>
    </source>
</evidence>
<dbReference type="GO" id="GO:0015074">
    <property type="term" value="P:DNA integration"/>
    <property type="evidence" value="ECO:0007669"/>
    <property type="project" value="InterPro"/>
</dbReference>
<keyword evidence="8" id="KW-1185">Reference proteome</keyword>
<sequence>MRSYRHPPVTAPGRTSNLVPLYNRDMPSIHEAIEAFKTNVQFRNPNTRRLYHRGIDAFGEFIAANGSLDAPIQSLARDATAAFNGWMARDKGYAAPTQRLYAAVLRAALRYWRANFDGWIRFTREQEQEAARTSLIGELDDAEPRHARLPEDFGNRMLKAALEIPVPAEPHARLDVLRLRALIAVLRASALRIGDALRLTRADLADAAAQNGRLEVKMEKTGLTAHIRLGEATLEFVQTYLAARDDNSPWLFIQHGKSNRRRKNSPAFFRSARRGYGARLSTTSGWRLVQGLAAGAGLDRSAQFTSPHAFRHWHAQRLIDQGVALENVQAVLGHSTPATTRAVYAPEPDRRAIDDAEKKLQE</sequence>
<evidence type="ECO:0000256" key="3">
    <source>
        <dbReference type="ARBA" id="ARBA00023172"/>
    </source>
</evidence>
<evidence type="ECO:0000259" key="6">
    <source>
        <dbReference type="PROSITE" id="PS51900"/>
    </source>
</evidence>
<dbReference type="EMBL" id="DF967973">
    <property type="protein sequence ID" value="GAP15998.1"/>
    <property type="molecule type" value="Genomic_DNA"/>
</dbReference>
<dbReference type="PROSITE" id="PS51900">
    <property type="entry name" value="CB"/>
    <property type="match status" value="1"/>
</dbReference>
<evidence type="ECO:0000256" key="2">
    <source>
        <dbReference type="ARBA" id="ARBA00023125"/>
    </source>
</evidence>
<dbReference type="PROSITE" id="PS51898">
    <property type="entry name" value="TYR_RECOMBINASE"/>
    <property type="match status" value="1"/>
</dbReference>
<evidence type="ECO:0000313" key="7">
    <source>
        <dbReference type="EMBL" id="GAP15998.1"/>
    </source>
</evidence>
<evidence type="ECO:0000313" key="8">
    <source>
        <dbReference type="Proteomes" id="UP000055060"/>
    </source>
</evidence>
<proteinExistence type="inferred from homology"/>
<keyword evidence="3" id="KW-0233">DNA recombination</keyword>
<gene>
    <name evidence="7" type="ORF">LARV_03793</name>
</gene>
<dbReference type="PANTHER" id="PTHR30349">
    <property type="entry name" value="PHAGE INTEGRASE-RELATED"/>
    <property type="match status" value="1"/>
</dbReference>
<dbReference type="GO" id="GO:0003677">
    <property type="term" value="F:DNA binding"/>
    <property type="evidence" value="ECO:0007669"/>
    <property type="project" value="UniProtKB-UniRule"/>
</dbReference>
<name>A0A0K8MXL1_9CHLR</name>
<dbReference type="Proteomes" id="UP000055060">
    <property type="component" value="Unassembled WGS sequence"/>
</dbReference>
<dbReference type="InterPro" id="IPR044068">
    <property type="entry name" value="CB"/>
</dbReference>
<dbReference type="Pfam" id="PF00589">
    <property type="entry name" value="Phage_integrase"/>
    <property type="match status" value="1"/>
</dbReference>
<feature type="domain" description="Core-binding (CB)" evidence="6">
    <location>
        <begin position="27"/>
        <end position="113"/>
    </location>
</feature>
<protein>
    <submittedName>
        <fullName evidence="7">Site-specific recombinase XerD</fullName>
    </submittedName>
</protein>
<accession>A0A0K8MXL1</accession>
<dbReference type="InterPro" id="IPR011010">
    <property type="entry name" value="DNA_brk_join_enz"/>
</dbReference>
<dbReference type="InterPro" id="IPR013762">
    <property type="entry name" value="Integrase-like_cat_sf"/>
</dbReference>
<dbReference type="PANTHER" id="PTHR30349:SF41">
    <property type="entry name" value="INTEGRASE_RECOMBINASE PROTEIN MJ0367-RELATED"/>
    <property type="match status" value="1"/>
</dbReference>
<evidence type="ECO:0000256" key="1">
    <source>
        <dbReference type="ARBA" id="ARBA00008857"/>
    </source>
</evidence>
<dbReference type="InterPro" id="IPR050090">
    <property type="entry name" value="Tyrosine_recombinase_XerCD"/>
</dbReference>
<dbReference type="SUPFAM" id="SSF56349">
    <property type="entry name" value="DNA breaking-rejoining enzymes"/>
    <property type="match status" value="1"/>
</dbReference>